<keyword evidence="1" id="KW-1133">Transmembrane helix</keyword>
<keyword evidence="4" id="KW-1185">Reference proteome</keyword>
<evidence type="ECO:0000259" key="2">
    <source>
        <dbReference type="Pfam" id="PF03101"/>
    </source>
</evidence>
<protein>
    <recommendedName>
        <fullName evidence="2">FAR1 domain-containing protein</fullName>
    </recommendedName>
</protein>
<evidence type="ECO:0000313" key="4">
    <source>
        <dbReference type="Proteomes" id="UP000011116"/>
    </source>
</evidence>
<dbReference type="AlphaFoldDB" id="A0A8I6Y338"/>
<name>A0A8I6Y338_HORVV</name>
<organism evidence="3 4">
    <name type="scientific">Hordeum vulgare subsp. vulgare</name>
    <name type="common">Domesticated barley</name>
    <dbReference type="NCBI Taxonomy" id="112509"/>
    <lineage>
        <taxon>Eukaryota</taxon>
        <taxon>Viridiplantae</taxon>
        <taxon>Streptophyta</taxon>
        <taxon>Embryophyta</taxon>
        <taxon>Tracheophyta</taxon>
        <taxon>Spermatophyta</taxon>
        <taxon>Magnoliopsida</taxon>
        <taxon>Liliopsida</taxon>
        <taxon>Poales</taxon>
        <taxon>Poaceae</taxon>
        <taxon>BOP clade</taxon>
        <taxon>Pooideae</taxon>
        <taxon>Triticodae</taxon>
        <taxon>Triticeae</taxon>
        <taxon>Hordeinae</taxon>
        <taxon>Hordeum</taxon>
    </lineage>
</organism>
<reference evidence="3" key="3">
    <citation type="submission" date="2022-01" db="UniProtKB">
        <authorList>
            <consortium name="EnsemblPlants"/>
        </authorList>
    </citation>
    <scope>IDENTIFICATION</scope>
    <source>
        <strain evidence="3">subsp. vulgare</strain>
    </source>
</reference>
<sequence>MQFQTREEAQKFLNFYAFVAGFSISIVSTSRTTSKKRDGEVTRVTLKCNKYGHNTEAEREKLIAERQSTVIDKTNCEVKIRIALKDGVWRITNVHLEHNHPLDPGSRFFRSHVYMTA</sequence>
<feature type="transmembrane region" description="Helical" evidence="1">
    <location>
        <begin position="12"/>
        <end position="29"/>
    </location>
</feature>
<dbReference type="EnsemblPlants" id="HORVU.MOREX.r3.6HG0565230.1">
    <property type="protein sequence ID" value="HORVU.MOREX.r3.6HG0565230.1.CDS1"/>
    <property type="gene ID" value="HORVU.MOREX.r3.6HG0565230"/>
</dbReference>
<proteinExistence type="predicted"/>
<dbReference type="Gramene" id="HORVU.MOREX.r3.6HG0565230.1">
    <property type="protein sequence ID" value="HORVU.MOREX.r3.6HG0565230.1.CDS1"/>
    <property type="gene ID" value="HORVU.MOREX.r3.6HG0565230"/>
</dbReference>
<evidence type="ECO:0000256" key="1">
    <source>
        <dbReference type="SAM" id="Phobius"/>
    </source>
</evidence>
<dbReference type="PANTHER" id="PTHR46328:SF27">
    <property type="entry name" value="OS12G0287500 PROTEIN"/>
    <property type="match status" value="1"/>
</dbReference>
<evidence type="ECO:0000313" key="3">
    <source>
        <dbReference type="EnsemblPlants" id="HORVU.MOREX.r3.6HG0565230.1.CDS1"/>
    </source>
</evidence>
<feature type="domain" description="FAR1" evidence="2">
    <location>
        <begin position="12"/>
        <end position="103"/>
    </location>
</feature>
<keyword evidence="1" id="KW-0472">Membrane</keyword>
<dbReference type="InterPro" id="IPR004330">
    <property type="entry name" value="FAR1_DNA_bnd_dom"/>
</dbReference>
<dbReference type="PANTHER" id="PTHR46328">
    <property type="entry name" value="FAR-RED IMPAIRED RESPONSIVE (FAR1) FAMILY PROTEIN-RELATED"/>
    <property type="match status" value="1"/>
</dbReference>
<dbReference type="Proteomes" id="UP000011116">
    <property type="component" value="Chromosome 6H"/>
</dbReference>
<keyword evidence="1" id="KW-0812">Transmembrane</keyword>
<dbReference type="Pfam" id="PF03101">
    <property type="entry name" value="FAR1"/>
    <property type="match status" value="1"/>
</dbReference>
<reference evidence="4" key="1">
    <citation type="journal article" date="2012" name="Nature">
        <title>A physical, genetic and functional sequence assembly of the barley genome.</title>
        <authorList>
            <consortium name="The International Barley Genome Sequencing Consortium"/>
            <person name="Mayer K.F."/>
            <person name="Waugh R."/>
            <person name="Brown J.W."/>
            <person name="Schulman A."/>
            <person name="Langridge P."/>
            <person name="Platzer M."/>
            <person name="Fincher G.B."/>
            <person name="Muehlbauer G.J."/>
            <person name="Sato K."/>
            <person name="Close T.J."/>
            <person name="Wise R.P."/>
            <person name="Stein N."/>
        </authorList>
    </citation>
    <scope>NUCLEOTIDE SEQUENCE [LARGE SCALE GENOMIC DNA]</scope>
    <source>
        <strain evidence="4">cv. Morex</strain>
    </source>
</reference>
<reference evidence="3" key="2">
    <citation type="submission" date="2020-10" db="EMBL/GenBank/DDBJ databases">
        <authorList>
            <person name="Scholz U."/>
            <person name="Mascher M."/>
            <person name="Fiebig A."/>
        </authorList>
    </citation>
    <scope>NUCLEOTIDE SEQUENCE [LARGE SCALE GENOMIC DNA]</scope>
    <source>
        <strain evidence="3">cv. Morex</strain>
    </source>
</reference>
<accession>A0A8I6Y338</accession>